<evidence type="ECO:0000256" key="5">
    <source>
        <dbReference type="ARBA" id="ARBA00022970"/>
    </source>
</evidence>
<keyword evidence="7" id="KW-0496">Mitochondrion</keyword>
<feature type="transmembrane region" description="Helical" evidence="9">
    <location>
        <begin position="271"/>
        <end position="289"/>
    </location>
</feature>
<evidence type="ECO:0008006" key="12">
    <source>
        <dbReference type="Google" id="ProtNLM"/>
    </source>
</evidence>
<feature type="transmembrane region" description="Helical" evidence="9">
    <location>
        <begin position="232"/>
        <end position="251"/>
    </location>
</feature>
<dbReference type="AlphaFoldDB" id="A0A8J8T6R7"/>
<dbReference type="PANTHER" id="PTHR11153">
    <property type="entry name" value="SIDEROFLEXIN"/>
    <property type="match status" value="1"/>
</dbReference>
<reference evidence="10" key="1">
    <citation type="submission" date="2019-06" db="EMBL/GenBank/DDBJ databases">
        <authorList>
            <person name="Zheng W."/>
        </authorList>
    </citation>
    <scope>NUCLEOTIDE SEQUENCE</scope>
    <source>
        <strain evidence="10">QDHG01</strain>
    </source>
</reference>
<keyword evidence="3" id="KW-0813">Transport</keyword>
<feature type="transmembrane region" description="Helical" evidence="9">
    <location>
        <begin position="103"/>
        <end position="125"/>
    </location>
</feature>
<proteinExistence type="inferred from homology"/>
<dbReference type="PANTHER" id="PTHR11153:SF6">
    <property type="entry name" value="SIDEROFLEXIN-5"/>
    <property type="match status" value="1"/>
</dbReference>
<evidence type="ECO:0000256" key="6">
    <source>
        <dbReference type="ARBA" id="ARBA00022989"/>
    </source>
</evidence>
<dbReference type="Pfam" id="PF03820">
    <property type="entry name" value="SFXNs"/>
    <property type="match status" value="1"/>
</dbReference>
<dbReference type="EMBL" id="RRYP01002676">
    <property type="protein sequence ID" value="TNV84527.1"/>
    <property type="molecule type" value="Genomic_DNA"/>
</dbReference>
<name>A0A8J8T6R7_HALGN</name>
<feature type="transmembrane region" description="Helical" evidence="9">
    <location>
        <begin position="149"/>
        <end position="167"/>
    </location>
</feature>
<dbReference type="GO" id="GO:1990542">
    <property type="term" value="P:mitochondrial transmembrane transport"/>
    <property type="evidence" value="ECO:0007669"/>
    <property type="project" value="TreeGrafter"/>
</dbReference>
<sequence>MEFTFHEKTGTQPSTYFGRFMHFQRVVDPRNFFNTRKDLEKAMALVSAKRREEDLLGRPLLLSQSDYETLYRANSLVNSAVSRDTGEIIPHPMRMCSFVPINIPILFGMLIVPPTAMNTIFWQWFNQSFNAGLNYGNRNASSPYTTTDLMQGYTAAVGSSVSMALILRKLFSGMASRVTGAKLILINSVVSSLAGGTASFLNTFKKIKLSSEVDESVFKSTECARKAIFETAYSRVFLSISCLMSPALLFYAVEKAGRTPKTPATRIPYEIAVFMLALMVGLPASIALFPQTGALKRTELENGLQDKLPERIQTVYYNKGM</sequence>
<evidence type="ECO:0000256" key="4">
    <source>
        <dbReference type="ARBA" id="ARBA00022692"/>
    </source>
</evidence>
<keyword evidence="4 9" id="KW-0812">Transmembrane</keyword>
<dbReference type="InterPro" id="IPR004686">
    <property type="entry name" value="Mtc"/>
</dbReference>
<evidence type="ECO:0000256" key="1">
    <source>
        <dbReference type="ARBA" id="ARBA00004225"/>
    </source>
</evidence>
<keyword evidence="6 9" id="KW-1133">Transmembrane helix</keyword>
<dbReference type="GO" id="GO:0005743">
    <property type="term" value="C:mitochondrial inner membrane"/>
    <property type="evidence" value="ECO:0007669"/>
    <property type="project" value="TreeGrafter"/>
</dbReference>
<keyword evidence="11" id="KW-1185">Reference proteome</keyword>
<dbReference type="Proteomes" id="UP000785679">
    <property type="component" value="Unassembled WGS sequence"/>
</dbReference>
<evidence type="ECO:0000313" key="11">
    <source>
        <dbReference type="Proteomes" id="UP000785679"/>
    </source>
</evidence>
<evidence type="ECO:0000256" key="3">
    <source>
        <dbReference type="ARBA" id="ARBA00022448"/>
    </source>
</evidence>
<keyword evidence="5" id="KW-0029">Amino-acid transport</keyword>
<accession>A0A8J8T6R7</accession>
<dbReference type="GO" id="GO:0006865">
    <property type="term" value="P:amino acid transport"/>
    <property type="evidence" value="ECO:0007669"/>
    <property type="project" value="UniProtKB-KW"/>
</dbReference>
<comment type="subcellular location">
    <subcellularLocation>
        <location evidence="1">Mitochondrion membrane</location>
        <topology evidence="1">Multi-pass membrane protein</topology>
    </subcellularLocation>
</comment>
<gene>
    <name evidence="10" type="ORF">FGO68_gene8968</name>
</gene>
<evidence type="ECO:0000313" key="10">
    <source>
        <dbReference type="EMBL" id="TNV84527.1"/>
    </source>
</evidence>
<evidence type="ECO:0000256" key="8">
    <source>
        <dbReference type="ARBA" id="ARBA00023136"/>
    </source>
</evidence>
<organism evidence="10 11">
    <name type="scientific">Halteria grandinella</name>
    <dbReference type="NCBI Taxonomy" id="5974"/>
    <lineage>
        <taxon>Eukaryota</taxon>
        <taxon>Sar</taxon>
        <taxon>Alveolata</taxon>
        <taxon>Ciliophora</taxon>
        <taxon>Intramacronucleata</taxon>
        <taxon>Spirotrichea</taxon>
        <taxon>Stichotrichia</taxon>
        <taxon>Sporadotrichida</taxon>
        <taxon>Halteriidae</taxon>
        <taxon>Halteria</taxon>
    </lineage>
</organism>
<evidence type="ECO:0000256" key="9">
    <source>
        <dbReference type="SAM" id="Phobius"/>
    </source>
</evidence>
<dbReference type="GO" id="GO:0015075">
    <property type="term" value="F:monoatomic ion transmembrane transporter activity"/>
    <property type="evidence" value="ECO:0007669"/>
    <property type="project" value="InterPro"/>
</dbReference>
<dbReference type="OrthoDB" id="6608471at2759"/>
<comment type="similarity">
    <text evidence="2">Belongs to the sideroflexin family.</text>
</comment>
<keyword evidence="8 9" id="KW-0472">Membrane</keyword>
<evidence type="ECO:0000256" key="2">
    <source>
        <dbReference type="ARBA" id="ARBA00005974"/>
    </source>
</evidence>
<evidence type="ECO:0000256" key="7">
    <source>
        <dbReference type="ARBA" id="ARBA00023128"/>
    </source>
</evidence>
<protein>
    <recommendedName>
        <fullName evidence="12">Sidoreflexin</fullName>
    </recommendedName>
</protein>
<comment type="caution">
    <text evidence="10">The sequence shown here is derived from an EMBL/GenBank/DDBJ whole genome shotgun (WGS) entry which is preliminary data.</text>
</comment>